<accession>A0A448WDD6</accession>
<dbReference type="EMBL" id="CAAALY010004958">
    <property type="protein sequence ID" value="VEL08881.1"/>
    <property type="molecule type" value="Genomic_DNA"/>
</dbReference>
<evidence type="ECO:0000256" key="2">
    <source>
        <dbReference type="SAM" id="Phobius"/>
    </source>
</evidence>
<name>A0A448WDD6_9PLAT</name>
<dbReference type="Proteomes" id="UP000784294">
    <property type="component" value="Unassembled WGS sequence"/>
</dbReference>
<proteinExistence type="predicted"/>
<evidence type="ECO:0000313" key="4">
    <source>
        <dbReference type="Proteomes" id="UP000784294"/>
    </source>
</evidence>
<feature type="transmembrane region" description="Helical" evidence="2">
    <location>
        <begin position="212"/>
        <end position="230"/>
    </location>
</feature>
<keyword evidence="2" id="KW-0812">Transmembrane</keyword>
<feature type="region of interest" description="Disordered" evidence="1">
    <location>
        <begin position="32"/>
        <end position="90"/>
    </location>
</feature>
<feature type="compositionally biased region" description="Polar residues" evidence="1">
    <location>
        <begin position="36"/>
        <end position="53"/>
    </location>
</feature>
<comment type="caution">
    <text evidence="3">The sequence shown here is derived from an EMBL/GenBank/DDBJ whole genome shotgun (WGS) entry which is preliminary data.</text>
</comment>
<organism evidence="3 4">
    <name type="scientific">Protopolystoma xenopodis</name>
    <dbReference type="NCBI Taxonomy" id="117903"/>
    <lineage>
        <taxon>Eukaryota</taxon>
        <taxon>Metazoa</taxon>
        <taxon>Spiralia</taxon>
        <taxon>Lophotrochozoa</taxon>
        <taxon>Platyhelminthes</taxon>
        <taxon>Monogenea</taxon>
        <taxon>Polyopisthocotylea</taxon>
        <taxon>Polystomatidea</taxon>
        <taxon>Polystomatidae</taxon>
        <taxon>Protopolystoma</taxon>
    </lineage>
</organism>
<keyword evidence="4" id="KW-1185">Reference proteome</keyword>
<feature type="compositionally biased region" description="Low complexity" evidence="1">
    <location>
        <begin position="54"/>
        <end position="67"/>
    </location>
</feature>
<gene>
    <name evidence="3" type="ORF">PXEA_LOCUS2321</name>
</gene>
<dbReference type="AlphaFoldDB" id="A0A448WDD6"/>
<keyword evidence="2" id="KW-0472">Membrane</keyword>
<sequence>MPFLTDPHLASYFLPGYPAAIAAAIANANKSGSAATTVPTGSVNNHVSSFGSASETTLTETSPLTTSHPHHQYPHQPGVHPATSINLSSASSSSSSSLSSSSSSSPAASCCFWPGGANSAVSNANHPPVVGRLGSPPFGVDAAGFAGLAFSQFPSATGCLATSLASGQASSMTSASTLGRQAPAYANGPLAVCSLAGGLASFRSSRYSTDTAGPAGLLFFILLLYLLILWPNSSRHP</sequence>
<keyword evidence="2" id="KW-1133">Transmembrane helix</keyword>
<evidence type="ECO:0000256" key="1">
    <source>
        <dbReference type="SAM" id="MobiDB-lite"/>
    </source>
</evidence>
<evidence type="ECO:0000313" key="3">
    <source>
        <dbReference type="EMBL" id="VEL08881.1"/>
    </source>
</evidence>
<reference evidence="3" key="1">
    <citation type="submission" date="2018-11" db="EMBL/GenBank/DDBJ databases">
        <authorList>
            <consortium name="Pathogen Informatics"/>
        </authorList>
    </citation>
    <scope>NUCLEOTIDE SEQUENCE</scope>
</reference>
<protein>
    <submittedName>
        <fullName evidence="3">Uncharacterized protein</fullName>
    </submittedName>
</protein>